<keyword evidence="1" id="KW-0812">Transmembrane</keyword>
<feature type="transmembrane region" description="Helical" evidence="1">
    <location>
        <begin position="40"/>
        <end position="61"/>
    </location>
</feature>
<dbReference type="AlphaFoldDB" id="A0A939HDC8"/>
<keyword evidence="1" id="KW-1133">Transmembrane helix</keyword>
<name>A0A939HDC8_9CLOT</name>
<organism evidence="2 3">
    <name type="scientific">Proteiniclasticum aestuarii</name>
    <dbReference type="NCBI Taxonomy" id="2817862"/>
    <lineage>
        <taxon>Bacteria</taxon>
        <taxon>Bacillati</taxon>
        <taxon>Bacillota</taxon>
        <taxon>Clostridia</taxon>
        <taxon>Eubacteriales</taxon>
        <taxon>Clostridiaceae</taxon>
        <taxon>Proteiniclasticum</taxon>
    </lineage>
</organism>
<keyword evidence="1" id="KW-0472">Membrane</keyword>
<keyword evidence="3" id="KW-1185">Reference proteome</keyword>
<evidence type="ECO:0000313" key="3">
    <source>
        <dbReference type="Proteomes" id="UP000664218"/>
    </source>
</evidence>
<accession>A0A939HDC8</accession>
<feature type="transmembrane region" description="Helical" evidence="1">
    <location>
        <begin position="73"/>
        <end position="89"/>
    </location>
</feature>
<sequence>MEGGLSEKKSILYAFLVASLTTPLGAFLIYPLLRNFTSSVMGLLLGFVTGVLIYISAAHLLPEASEHEKDHSYMSFLTGVAFSILLYFVK</sequence>
<proteinExistence type="predicted"/>
<gene>
    <name evidence="2" type="ORF">J3A84_09230</name>
</gene>
<comment type="caution">
    <text evidence="2">The sequence shown here is derived from an EMBL/GenBank/DDBJ whole genome shotgun (WGS) entry which is preliminary data.</text>
</comment>
<evidence type="ECO:0000256" key="1">
    <source>
        <dbReference type="SAM" id="Phobius"/>
    </source>
</evidence>
<evidence type="ECO:0000313" key="2">
    <source>
        <dbReference type="EMBL" id="MBO1265208.1"/>
    </source>
</evidence>
<dbReference type="Proteomes" id="UP000664218">
    <property type="component" value="Unassembled WGS sequence"/>
</dbReference>
<reference evidence="2" key="1">
    <citation type="submission" date="2021-03" db="EMBL/GenBank/DDBJ databases">
        <title>Proteiniclasticum marinus sp. nov., isolated from tidal flat sediment.</title>
        <authorList>
            <person name="Namirimu T."/>
            <person name="Yang J.-A."/>
            <person name="Yang S.-H."/>
            <person name="Kim Y.-J."/>
            <person name="Kwon K.K."/>
        </authorList>
    </citation>
    <scope>NUCLEOTIDE SEQUENCE</scope>
    <source>
        <strain evidence="2">SCR006</strain>
    </source>
</reference>
<dbReference type="RefSeq" id="WP_207599727.1">
    <property type="nucleotide sequence ID" value="NZ_JAFNJU010000006.1"/>
</dbReference>
<dbReference type="EMBL" id="JAFNJU010000006">
    <property type="protein sequence ID" value="MBO1265208.1"/>
    <property type="molecule type" value="Genomic_DNA"/>
</dbReference>
<protein>
    <submittedName>
        <fullName evidence="2">Uncharacterized protein</fullName>
    </submittedName>
</protein>
<feature type="transmembrane region" description="Helical" evidence="1">
    <location>
        <begin position="12"/>
        <end position="33"/>
    </location>
</feature>